<comment type="cofactor">
    <cofactor evidence="1">
        <name>Mo-bis(molybdopterin guanine dinucleotide)</name>
        <dbReference type="ChEBI" id="CHEBI:60539"/>
    </cofactor>
</comment>
<dbReference type="EMBL" id="NQVN01000002">
    <property type="protein sequence ID" value="PIP00377.1"/>
    <property type="molecule type" value="Genomic_DNA"/>
</dbReference>
<dbReference type="InterPro" id="IPR006656">
    <property type="entry name" value="Mopterin_OxRdtase"/>
</dbReference>
<dbReference type="GO" id="GO:0043546">
    <property type="term" value="F:molybdopterin cofactor binding"/>
    <property type="evidence" value="ECO:0007669"/>
    <property type="project" value="InterPro"/>
</dbReference>
<proteinExistence type="inferred from homology"/>
<dbReference type="AlphaFoldDB" id="A0A2G9X087"/>
<reference evidence="8 9" key="1">
    <citation type="submission" date="2017-08" db="EMBL/GenBank/DDBJ databases">
        <title>Pleomorphomonas carboxidotrophicus sp. nov., a new mesophilic hydrogenogenic carboxidotroph.</title>
        <authorList>
            <person name="Esquivel-Elizondo S."/>
            <person name="Krajmalnik-Brown R."/>
            <person name="Maldonado J."/>
        </authorList>
    </citation>
    <scope>NUCLEOTIDE SEQUENCE [LARGE SCALE GENOMIC DNA]</scope>
    <source>
        <strain evidence="8 9">SVCO-16</strain>
    </source>
</reference>
<keyword evidence="3" id="KW-0500">Molybdenum</keyword>
<dbReference type="GO" id="GO:0009061">
    <property type="term" value="P:anaerobic respiration"/>
    <property type="evidence" value="ECO:0007669"/>
    <property type="project" value="TreeGrafter"/>
</dbReference>
<dbReference type="GO" id="GO:0016491">
    <property type="term" value="F:oxidoreductase activity"/>
    <property type="evidence" value="ECO:0007669"/>
    <property type="project" value="UniProtKB-KW"/>
</dbReference>
<dbReference type="GO" id="GO:0030151">
    <property type="term" value="F:molybdenum ion binding"/>
    <property type="evidence" value="ECO:0007669"/>
    <property type="project" value="TreeGrafter"/>
</dbReference>
<evidence type="ECO:0000256" key="2">
    <source>
        <dbReference type="ARBA" id="ARBA00010312"/>
    </source>
</evidence>
<dbReference type="GO" id="GO:0030288">
    <property type="term" value="C:outer membrane-bounded periplasmic space"/>
    <property type="evidence" value="ECO:0007669"/>
    <property type="project" value="TreeGrafter"/>
</dbReference>
<dbReference type="Pfam" id="PF01568">
    <property type="entry name" value="Molydop_binding"/>
    <property type="match status" value="1"/>
</dbReference>
<comment type="caution">
    <text evidence="8">The sequence shown here is derived from an EMBL/GenBank/DDBJ whole genome shotgun (WGS) entry which is preliminary data.</text>
</comment>
<dbReference type="SUPFAM" id="SSF50692">
    <property type="entry name" value="ADC-like"/>
    <property type="match status" value="1"/>
</dbReference>
<comment type="similarity">
    <text evidence="2">Belongs to the prokaryotic molybdopterin-containing oxidoreductase family.</text>
</comment>
<evidence type="ECO:0000256" key="3">
    <source>
        <dbReference type="ARBA" id="ARBA00022505"/>
    </source>
</evidence>
<dbReference type="GO" id="GO:0009055">
    <property type="term" value="F:electron transfer activity"/>
    <property type="evidence" value="ECO:0007669"/>
    <property type="project" value="TreeGrafter"/>
</dbReference>
<dbReference type="Pfam" id="PF00384">
    <property type="entry name" value="Molybdopterin"/>
    <property type="match status" value="1"/>
</dbReference>
<feature type="domain" description="Molybdopterin dinucleotide-binding" evidence="7">
    <location>
        <begin position="618"/>
        <end position="736"/>
    </location>
</feature>
<organism evidence="8 9">
    <name type="scientific">Pleomorphomonas carboxyditropha</name>
    <dbReference type="NCBI Taxonomy" id="2023338"/>
    <lineage>
        <taxon>Bacteria</taxon>
        <taxon>Pseudomonadati</taxon>
        <taxon>Pseudomonadota</taxon>
        <taxon>Alphaproteobacteria</taxon>
        <taxon>Hyphomicrobiales</taxon>
        <taxon>Pleomorphomonadaceae</taxon>
        <taxon>Pleomorphomonas</taxon>
    </lineage>
</organism>
<dbReference type="InterPro" id="IPR050612">
    <property type="entry name" value="Prok_Mopterin_Oxidored"/>
</dbReference>
<evidence type="ECO:0000259" key="6">
    <source>
        <dbReference type="Pfam" id="PF00384"/>
    </source>
</evidence>
<evidence type="ECO:0000256" key="4">
    <source>
        <dbReference type="ARBA" id="ARBA00022723"/>
    </source>
</evidence>
<dbReference type="InterPro" id="IPR009010">
    <property type="entry name" value="Asp_de-COase-like_dom_sf"/>
</dbReference>
<evidence type="ECO:0000259" key="7">
    <source>
        <dbReference type="Pfam" id="PF01568"/>
    </source>
</evidence>
<dbReference type="SUPFAM" id="SSF53706">
    <property type="entry name" value="Formate dehydrogenase/DMSO reductase, domains 1-3"/>
    <property type="match status" value="1"/>
</dbReference>
<sequence length="767" mass="83296">MRYTAAHWGTYTITGEADDVGLAPLADDPQPSVIGRGWLGAVRDEATRIRRPSVRRAWLERRDRNRTGRDGFVELPWDEALDLAAGELRRVIDAHGNRAIFGGSYGWASAGRFHHAQSQLRRFLNLIGGYTRSVDTYSHAAGEVLLPHVTGMSNALFQDRMTSWSLLEGNTELLLCFGGISGRTAQVMSSGTTGHEVEGWLARIHRAGARIVNISPRRADVPKELEAEWIAPRPNTDTALMMGLAHVLIEEGLVNRAFLDRYTHGWPRLEAYLTGAADGVPKSADWAAAITGVDAGRIRALAREMAGRTTMISLAWGIQRADHGEQPLWMGLALAAMLGRIGSKGGGFGFGYGSTTPVGRPIRPLPWPSLPQGRNPVADRIPVARIADLLLEPAGGCAYNGETLVYPDIRLVYWTGGNPFHAHQDLNRLAEAWKRPETVIVNDIWWTPTARRADIVFPATSPLERRDIMLNRRDGSLVFMDRVLAPIGEARDDHAIFRGLAERFGVAEAFTEGLDEAGWLRRLWDEASTVAGQHGVELPQFDAFRAAGRFDRPDPSAEAIQFGAFVADPEGNPLATPSGRIELHSEVIAGFGLADCPGHPVWIEPAEWLGAKDAGNRLHLVSGQSITRLHGQMDNGPVARATKIDGREPVYLHPATARRLGVTAGDIVLLSNDRGRALAGVVVDEGIREDVAWMGTGAWYDPQEIDGALIDVHGNANTLTIDKGTSGLAQGNIAHTALVTVGKWEKSLPGLAIDGPPPIVPRHDGTP</sequence>
<evidence type="ECO:0008006" key="10">
    <source>
        <dbReference type="Google" id="ProtNLM"/>
    </source>
</evidence>
<feature type="domain" description="Molybdopterin oxidoreductase" evidence="6">
    <location>
        <begin position="48"/>
        <end position="503"/>
    </location>
</feature>
<dbReference type="Gene3D" id="3.90.55.10">
    <property type="entry name" value="Dimethylsulfoxide Reductase, domain 3"/>
    <property type="match status" value="1"/>
</dbReference>
<dbReference type="PANTHER" id="PTHR43742">
    <property type="entry name" value="TRIMETHYLAMINE-N-OXIDE REDUCTASE"/>
    <property type="match status" value="1"/>
</dbReference>
<dbReference type="OrthoDB" id="9759518at2"/>
<evidence type="ECO:0000313" key="9">
    <source>
        <dbReference type="Proteomes" id="UP000231070"/>
    </source>
</evidence>
<dbReference type="Gene3D" id="3.40.50.740">
    <property type="match status" value="1"/>
</dbReference>
<keyword evidence="4" id="KW-0479">Metal-binding</keyword>
<dbReference type="RefSeq" id="WP_100079713.1">
    <property type="nucleotide sequence ID" value="NZ_NQVN01000002.1"/>
</dbReference>
<accession>A0A2G9X087</accession>
<evidence type="ECO:0000256" key="1">
    <source>
        <dbReference type="ARBA" id="ARBA00001942"/>
    </source>
</evidence>
<protein>
    <recommendedName>
        <fullName evidence="10">Asp-tRNA(Asn)/Glu-tRNA(Gln) amidotransferase GatCAB subunit C</fullName>
    </recommendedName>
</protein>
<keyword evidence="5" id="KW-0560">Oxidoreductase</keyword>
<gene>
    <name evidence="8" type="ORF">CJ014_06485</name>
</gene>
<dbReference type="PANTHER" id="PTHR43742:SF10">
    <property type="entry name" value="TRIMETHYLAMINE-N-OXIDE REDUCTASE 2"/>
    <property type="match status" value="1"/>
</dbReference>
<dbReference type="Proteomes" id="UP000231070">
    <property type="component" value="Unassembled WGS sequence"/>
</dbReference>
<evidence type="ECO:0000256" key="5">
    <source>
        <dbReference type="ARBA" id="ARBA00023002"/>
    </source>
</evidence>
<keyword evidence="9" id="KW-1185">Reference proteome</keyword>
<dbReference type="Gene3D" id="3.40.228.10">
    <property type="entry name" value="Dimethylsulfoxide Reductase, domain 2"/>
    <property type="match status" value="1"/>
</dbReference>
<evidence type="ECO:0000313" key="8">
    <source>
        <dbReference type="EMBL" id="PIP00377.1"/>
    </source>
</evidence>
<name>A0A2G9X087_9HYPH</name>
<dbReference type="Gene3D" id="2.40.40.20">
    <property type="match status" value="1"/>
</dbReference>
<dbReference type="InterPro" id="IPR006657">
    <property type="entry name" value="MoPterin_dinucl-bd_dom"/>
</dbReference>